<dbReference type="PANTHER" id="PTHR11051:SF8">
    <property type="entry name" value="PROTEIN-GLUCOSYLGALACTOSYLHYDROXYLYSINE GLUCOSIDASE"/>
    <property type="match status" value="1"/>
</dbReference>
<accession>I7GAY2</accession>
<dbReference type="AlphaFoldDB" id="I7GAY2"/>
<feature type="domain" description="Glycoside hydrolase family 65 central catalytic" evidence="3">
    <location>
        <begin position="512"/>
        <end position="907"/>
    </location>
</feature>
<dbReference type="GO" id="GO:0050503">
    <property type="term" value="F:trehalose 6-phosphate phosphorylase activity"/>
    <property type="evidence" value="ECO:0007669"/>
    <property type="project" value="UniProtKB-EC"/>
</dbReference>
<evidence type="ECO:0000259" key="4">
    <source>
        <dbReference type="Pfam" id="PF03633"/>
    </source>
</evidence>
<sequence length="989" mass="111613">MPGLRHQLARGQARLRKATARGGDPGAKWRRRFIRGVHHQPVRSHSRRMRRQLSLMQGRWSPRRSRKDTRPWVPAVSWSARGPLEHHTDAAQDDVVTDDEDRRPIADLPDALDHFDEIRDLLAFRNPASLPVFIGNPADDSAFRTVRRDGIGIVVVTHAEDEKRSTTATFRLDSPGAAATFRHRLAQEADRPTSIDPGWVLTFDGYDPANERFREALCTLGNGYFATRGCAPEAPAGRFHYPGTYVAGIYNRLTDEIAGHRTDNESLVNLPNWLALTFRFDDGPWLDVDDTDLQSYQQTLDLRRGVLTRQFRFCDKAGRVATVTQHRLVAMHLPHLAMLQTMVTAENFSGTVEFRSEIDGAVTNSLVERYRDLSNVHLVGHEKRSLTADSLLLTAHTCQSHIRVAVALRNTVWRGDSPARADYTLVDDRRRAGHVISCYIEAGQPVTLEKAVSVATSRDHATCEAANEATRRLQWVDRYHDVQQAHTTAWGQLWERFDVDIGGRTDELRTVRLHLLHTLQTLSPHVRDLDIGVPARGLTGEAYRGHIFWDELFVAPVVSLRRPALTRALLAYRHRRLPEARRAARDAGFTGAMFPWQSGSNGREESPALHLNPRSGRWNPDPSALAHHVGLAVAYNIWQYYQVTDDLEYLIDYGAETLLEIARFWAGLALFSRERGRYVIPGVIGPDEFHTGYPGRLYDGIDNNAYTNVMAVWVILRALDALDAMPLADRTALLERLGLHGDELDKWEDVSHRMFVPFHNGVISQFEGYESLVELDWDRYRHEYGNIQRLDRILEAENDNVNRYKASKQADVLMLFYLLSADEIRELLARLGYRFTPKQIPETVDYYLSRTSHGSTLSAVVHSWVLARGHREQAMEFFVQALNSDVADIQGGTTAEGIHLAAMAGSVDLLQRCFTGLETRGDRLVLGPCWPEALGVLSFRMYYRGHNLHLRVSGRTASVISAIGSAAPITLECRGRTWQLCAGTTIDVG</sequence>
<evidence type="ECO:0000256" key="1">
    <source>
        <dbReference type="ARBA" id="ARBA00023295"/>
    </source>
</evidence>
<dbReference type="InterPro" id="IPR012341">
    <property type="entry name" value="6hp_glycosidase-like_sf"/>
</dbReference>
<dbReference type="GO" id="GO:0005975">
    <property type="term" value="P:carbohydrate metabolic process"/>
    <property type="evidence" value="ECO:0007669"/>
    <property type="project" value="InterPro"/>
</dbReference>
<dbReference type="KEGG" id="msg:MSMEI_3863"/>
<dbReference type="SUPFAM" id="SSF74650">
    <property type="entry name" value="Galactose mutarotase-like"/>
    <property type="match status" value="1"/>
</dbReference>
<dbReference type="Proteomes" id="UP000006158">
    <property type="component" value="Chromosome"/>
</dbReference>
<keyword evidence="1" id="KW-0326">Glycosidase</keyword>
<dbReference type="Pfam" id="PF03632">
    <property type="entry name" value="Glyco_hydro_65m"/>
    <property type="match status" value="1"/>
</dbReference>
<dbReference type="EC" id="2.4.1.216" evidence="6"/>
<dbReference type="FunFam" id="1.50.10.10:FF:000053">
    <property type="entry name" value="Putative glycosyl hydrolase"/>
    <property type="match status" value="1"/>
</dbReference>
<dbReference type="GO" id="GO:0004553">
    <property type="term" value="F:hydrolase activity, hydrolyzing O-glycosyl compounds"/>
    <property type="evidence" value="ECO:0007669"/>
    <property type="project" value="TreeGrafter"/>
</dbReference>
<dbReference type="Gene3D" id="2.70.98.40">
    <property type="entry name" value="Glycoside hydrolase, family 65, N-terminal domain"/>
    <property type="match status" value="1"/>
</dbReference>
<protein>
    <submittedName>
        <fullName evidence="6">HAD-superfamily hydrolase subfamily IIB</fullName>
        <ecNumber evidence="6">2.4.1.216</ecNumber>
    </submittedName>
</protein>
<reference evidence="6 7" key="2">
    <citation type="journal article" date="2009" name="Genome Res.">
        <title>Ortho-proteogenomics: multiple proteomes investigation through orthology and a new MS-based protocol.</title>
        <authorList>
            <person name="Gallien S."/>
            <person name="Perrodou E."/>
            <person name="Carapito C."/>
            <person name="Deshayes C."/>
            <person name="Reyrat J.M."/>
            <person name="Van Dorsselaer A."/>
            <person name="Poch O."/>
            <person name="Schaeffer C."/>
            <person name="Lecompte O."/>
        </authorList>
    </citation>
    <scope>NUCLEOTIDE SEQUENCE [LARGE SCALE GENOMIC DNA]</scope>
    <source>
        <strain evidence="7">ATCC 700084 / mc(2)155</strain>
    </source>
</reference>
<reference evidence="6 7" key="1">
    <citation type="journal article" date="2007" name="Genome Biol.">
        <title>Interrupted coding sequences in Mycobacterium smegmatis: authentic mutations or sequencing errors?</title>
        <authorList>
            <person name="Deshayes C."/>
            <person name="Perrodou E."/>
            <person name="Gallien S."/>
            <person name="Euphrasie D."/>
            <person name="Schaeffer C."/>
            <person name="Van-Dorsselaer A."/>
            <person name="Poch O."/>
            <person name="Lecompte O."/>
            <person name="Reyrat J.M."/>
        </authorList>
    </citation>
    <scope>NUCLEOTIDE SEQUENCE [LARGE SCALE GENOMIC DNA]</scope>
    <source>
        <strain evidence="7">ATCC 700084 / mc(2)155</strain>
    </source>
</reference>
<keyword evidence="6" id="KW-0328">Glycosyltransferase</keyword>
<dbReference type="InterPro" id="IPR005196">
    <property type="entry name" value="Glyco_hydro_65_N"/>
</dbReference>
<dbReference type="Gene3D" id="1.50.10.10">
    <property type="match status" value="1"/>
</dbReference>
<feature type="region of interest" description="Disordered" evidence="2">
    <location>
        <begin position="1"/>
        <end position="27"/>
    </location>
</feature>
<evidence type="ECO:0000256" key="2">
    <source>
        <dbReference type="SAM" id="MobiDB-lite"/>
    </source>
</evidence>
<dbReference type="PANTHER" id="PTHR11051">
    <property type="entry name" value="GLYCOSYL HYDROLASE-RELATED"/>
    <property type="match status" value="1"/>
</dbReference>
<evidence type="ECO:0000259" key="5">
    <source>
        <dbReference type="Pfam" id="PF03636"/>
    </source>
</evidence>
<dbReference type="EMBL" id="CP001663">
    <property type="protein sequence ID" value="AFP40321.1"/>
    <property type="molecule type" value="Genomic_DNA"/>
</dbReference>
<dbReference type="Pfam" id="PF03636">
    <property type="entry name" value="Glyco_hydro_65N"/>
    <property type="match status" value="1"/>
</dbReference>
<gene>
    <name evidence="6" type="ordered locus">MSMEI_3863</name>
</gene>
<dbReference type="Pfam" id="PF03633">
    <property type="entry name" value="Glyco_hydro_65C"/>
    <property type="match status" value="1"/>
</dbReference>
<evidence type="ECO:0000313" key="6">
    <source>
        <dbReference type="EMBL" id="AFP40321.1"/>
    </source>
</evidence>
<feature type="domain" description="Glycoside hydrolase family 65 N-terminal" evidence="5">
    <location>
        <begin position="203"/>
        <end position="458"/>
    </location>
</feature>
<dbReference type="GO" id="GO:0030246">
    <property type="term" value="F:carbohydrate binding"/>
    <property type="evidence" value="ECO:0007669"/>
    <property type="project" value="InterPro"/>
</dbReference>
<proteinExistence type="predicted"/>
<dbReference type="SUPFAM" id="SSF48208">
    <property type="entry name" value="Six-hairpin glycosidases"/>
    <property type="match status" value="1"/>
</dbReference>
<name>I7GAY2_MYCS2</name>
<feature type="domain" description="Glycoside hydrolase family 65 C-terminal" evidence="4">
    <location>
        <begin position="917"/>
        <end position="980"/>
    </location>
</feature>
<dbReference type="PATRIC" id="fig|246196.56.peg.3956"/>
<organism evidence="6 7">
    <name type="scientific">Mycolicibacterium smegmatis (strain ATCC 700084 / mc(2)155)</name>
    <name type="common">Mycobacterium smegmatis</name>
    <dbReference type="NCBI Taxonomy" id="246196"/>
    <lineage>
        <taxon>Bacteria</taxon>
        <taxon>Bacillati</taxon>
        <taxon>Actinomycetota</taxon>
        <taxon>Actinomycetes</taxon>
        <taxon>Mycobacteriales</taxon>
        <taxon>Mycobacteriaceae</taxon>
        <taxon>Mycolicibacterium</taxon>
    </lineage>
</organism>
<evidence type="ECO:0000313" key="7">
    <source>
        <dbReference type="Proteomes" id="UP000006158"/>
    </source>
</evidence>
<dbReference type="InterPro" id="IPR037018">
    <property type="entry name" value="GH65_N"/>
</dbReference>
<dbReference type="InterPro" id="IPR005194">
    <property type="entry name" value="Glyco_hydro_65_C"/>
</dbReference>
<evidence type="ECO:0000259" key="3">
    <source>
        <dbReference type="Pfam" id="PF03632"/>
    </source>
</evidence>
<keyword evidence="6" id="KW-0808">Transferase</keyword>
<dbReference type="InterPro" id="IPR008928">
    <property type="entry name" value="6-hairpin_glycosidase_sf"/>
</dbReference>
<keyword evidence="6" id="KW-0378">Hydrolase</keyword>
<dbReference type="Gene3D" id="2.60.420.10">
    <property type="entry name" value="Maltose phosphorylase, domain 3"/>
    <property type="match status" value="1"/>
</dbReference>
<dbReference type="InterPro" id="IPR011013">
    <property type="entry name" value="Gal_mutarotase_sf_dom"/>
</dbReference>
<dbReference type="InterPro" id="IPR005195">
    <property type="entry name" value="Glyco_hydro_65_M"/>
</dbReference>